<evidence type="ECO:0000256" key="2">
    <source>
        <dbReference type="ARBA" id="ARBA00023015"/>
    </source>
</evidence>
<keyword evidence="3" id="KW-0731">Sigma factor</keyword>
<evidence type="ECO:0000259" key="7">
    <source>
        <dbReference type="Pfam" id="PF08281"/>
    </source>
</evidence>
<evidence type="ECO:0000259" key="6">
    <source>
        <dbReference type="Pfam" id="PF04542"/>
    </source>
</evidence>
<dbReference type="InterPro" id="IPR014284">
    <property type="entry name" value="RNA_pol_sigma-70_dom"/>
</dbReference>
<comment type="similarity">
    <text evidence="1">Belongs to the sigma-70 factor family. ECF subfamily.</text>
</comment>
<dbReference type="GO" id="GO:0003677">
    <property type="term" value="F:DNA binding"/>
    <property type="evidence" value="ECO:0007669"/>
    <property type="project" value="UniProtKB-KW"/>
</dbReference>
<dbReference type="Pfam" id="PF08281">
    <property type="entry name" value="Sigma70_r4_2"/>
    <property type="match status" value="1"/>
</dbReference>
<dbReference type="Gene3D" id="1.10.1740.10">
    <property type="match status" value="1"/>
</dbReference>
<dbReference type="Proteomes" id="UP000178943">
    <property type="component" value="Unassembled WGS sequence"/>
</dbReference>
<reference evidence="8 9" key="1">
    <citation type="journal article" date="2016" name="Nat. Commun.">
        <title>Thousands of microbial genomes shed light on interconnected biogeochemical processes in an aquifer system.</title>
        <authorList>
            <person name="Anantharaman K."/>
            <person name="Brown C.T."/>
            <person name="Hug L.A."/>
            <person name="Sharon I."/>
            <person name="Castelle C.J."/>
            <person name="Probst A.J."/>
            <person name="Thomas B.C."/>
            <person name="Singh A."/>
            <person name="Wilkins M.J."/>
            <person name="Karaoz U."/>
            <person name="Brodie E.L."/>
            <person name="Williams K.H."/>
            <person name="Hubbard S.S."/>
            <person name="Banfield J.F."/>
        </authorList>
    </citation>
    <scope>NUCLEOTIDE SEQUENCE [LARGE SCALE GENOMIC DNA]</scope>
</reference>
<dbReference type="EMBL" id="MFGW01000045">
    <property type="protein sequence ID" value="OGF67541.1"/>
    <property type="molecule type" value="Genomic_DNA"/>
</dbReference>
<dbReference type="NCBIfam" id="TIGR02937">
    <property type="entry name" value="sigma70-ECF"/>
    <property type="match status" value="1"/>
</dbReference>
<accession>A0A1F5VWU0</accession>
<sequence length="173" mass="20915">MIEEKTQFEELYAAYYDRVFTYFYRRTSSVPLSLELTQDTFLRVFNNMKTFRFDCPMNFWIFKIAHNLFCSKIRGRKMEKKVIKEYELMQNQLYSQDNEGQENMVIKNQQSKVIMKALEELPEMMNKCTVFHILHELSYKEIAKLLNISVNTVKTHLREGMKRLRERTNEVLP</sequence>
<dbReference type="CDD" id="cd06171">
    <property type="entry name" value="Sigma70_r4"/>
    <property type="match status" value="1"/>
</dbReference>
<dbReference type="PANTHER" id="PTHR43133:SF8">
    <property type="entry name" value="RNA POLYMERASE SIGMA FACTOR HI_1459-RELATED"/>
    <property type="match status" value="1"/>
</dbReference>
<evidence type="ECO:0000256" key="4">
    <source>
        <dbReference type="ARBA" id="ARBA00023125"/>
    </source>
</evidence>
<dbReference type="InterPro" id="IPR013325">
    <property type="entry name" value="RNA_pol_sigma_r2"/>
</dbReference>
<dbReference type="SUPFAM" id="SSF88659">
    <property type="entry name" value="Sigma3 and sigma4 domains of RNA polymerase sigma factors"/>
    <property type="match status" value="1"/>
</dbReference>
<evidence type="ECO:0008006" key="10">
    <source>
        <dbReference type="Google" id="ProtNLM"/>
    </source>
</evidence>
<dbReference type="SUPFAM" id="SSF88946">
    <property type="entry name" value="Sigma2 domain of RNA polymerase sigma factors"/>
    <property type="match status" value="1"/>
</dbReference>
<dbReference type="InterPro" id="IPR039425">
    <property type="entry name" value="RNA_pol_sigma-70-like"/>
</dbReference>
<keyword evidence="2" id="KW-0805">Transcription regulation</keyword>
<dbReference type="InterPro" id="IPR013249">
    <property type="entry name" value="RNA_pol_sigma70_r4_t2"/>
</dbReference>
<feature type="domain" description="RNA polymerase sigma-70 region 2" evidence="6">
    <location>
        <begin position="11"/>
        <end position="77"/>
    </location>
</feature>
<dbReference type="GO" id="GO:0006352">
    <property type="term" value="P:DNA-templated transcription initiation"/>
    <property type="evidence" value="ECO:0007669"/>
    <property type="project" value="InterPro"/>
</dbReference>
<feature type="domain" description="RNA polymerase sigma factor 70 region 4 type 2" evidence="7">
    <location>
        <begin position="113"/>
        <end position="164"/>
    </location>
</feature>
<keyword evidence="5" id="KW-0804">Transcription</keyword>
<evidence type="ECO:0000313" key="9">
    <source>
        <dbReference type="Proteomes" id="UP000178943"/>
    </source>
</evidence>
<evidence type="ECO:0000256" key="5">
    <source>
        <dbReference type="ARBA" id="ARBA00023163"/>
    </source>
</evidence>
<name>A0A1F5VWU0_9BACT</name>
<evidence type="ECO:0000256" key="1">
    <source>
        <dbReference type="ARBA" id="ARBA00010641"/>
    </source>
</evidence>
<dbReference type="InterPro" id="IPR013324">
    <property type="entry name" value="RNA_pol_sigma_r3/r4-like"/>
</dbReference>
<proteinExistence type="inferred from homology"/>
<comment type="caution">
    <text evidence="8">The sequence shown here is derived from an EMBL/GenBank/DDBJ whole genome shotgun (WGS) entry which is preliminary data.</text>
</comment>
<dbReference type="STRING" id="1817863.A2Y62_15710"/>
<keyword evidence="4" id="KW-0238">DNA-binding</keyword>
<dbReference type="PANTHER" id="PTHR43133">
    <property type="entry name" value="RNA POLYMERASE ECF-TYPE SIGMA FACTO"/>
    <property type="match status" value="1"/>
</dbReference>
<dbReference type="InterPro" id="IPR036388">
    <property type="entry name" value="WH-like_DNA-bd_sf"/>
</dbReference>
<organism evidence="8 9">
    <name type="scientific">Candidatus Fischerbacteria bacterium RBG_13_37_8</name>
    <dbReference type="NCBI Taxonomy" id="1817863"/>
    <lineage>
        <taxon>Bacteria</taxon>
        <taxon>Candidatus Fischeribacteriota</taxon>
    </lineage>
</organism>
<evidence type="ECO:0000313" key="8">
    <source>
        <dbReference type="EMBL" id="OGF67541.1"/>
    </source>
</evidence>
<dbReference type="Pfam" id="PF04542">
    <property type="entry name" value="Sigma70_r2"/>
    <property type="match status" value="1"/>
</dbReference>
<dbReference type="Gene3D" id="1.10.10.10">
    <property type="entry name" value="Winged helix-like DNA-binding domain superfamily/Winged helix DNA-binding domain"/>
    <property type="match status" value="1"/>
</dbReference>
<dbReference type="AlphaFoldDB" id="A0A1F5VWU0"/>
<protein>
    <recommendedName>
        <fullName evidence="10">HTH luxR-type domain-containing protein</fullName>
    </recommendedName>
</protein>
<dbReference type="InterPro" id="IPR007627">
    <property type="entry name" value="RNA_pol_sigma70_r2"/>
</dbReference>
<gene>
    <name evidence="8" type="ORF">A2Y62_15710</name>
</gene>
<dbReference type="GO" id="GO:0016987">
    <property type="term" value="F:sigma factor activity"/>
    <property type="evidence" value="ECO:0007669"/>
    <property type="project" value="UniProtKB-KW"/>
</dbReference>
<evidence type="ECO:0000256" key="3">
    <source>
        <dbReference type="ARBA" id="ARBA00023082"/>
    </source>
</evidence>